<accession>A0ABW4TJQ8</accession>
<proteinExistence type="predicted"/>
<comment type="caution">
    <text evidence="2">The sequence shown here is derived from an EMBL/GenBank/DDBJ whole genome shotgun (WGS) entry which is preliminary data.</text>
</comment>
<name>A0ABW4TJQ8_9ACTN</name>
<keyword evidence="3" id="KW-1185">Reference proteome</keyword>
<feature type="transmembrane region" description="Helical" evidence="1">
    <location>
        <begin position="12"/>
        <end position="34"/>
    </location>
</feature>
<dbReference type="Proteomes" id="UP001597351">
    <property type="component" value="Unassembled WGS sequence"/>
</dbReference>
<keyword evidence="1" id="KW-0812">Transmembrane</keyword>
<evidence type="ECO:0000313" key="2">
    <source>
        <dbReference type="EMBL" id="MFD1946633.1"/>
    </source>
</evidence>
<evidence type="ECO:0008006" key="4">
    <source>
        <dbReference type="Google" id="ProtNLM"/>
    </source>
</evidence>
<gene>
    <name evidence="2" type="ORF">ACFSDE_07510</name>
</gene>
<evidence type="ECO:0000313" key="3">
    <source>
        <dbReference type="Proteomes" id="UP001597351"/>
    </source>
</evidence>
<keyword evidence="1" id="KW-0472">Membrane</keyword>
<protein>
    <recommendedName>
        <fullName evidence="4">LPXTG cell wall anchor domain-containing protein</fullName>
    </recommendedName>
</protein>
<evidence type="ECO:0000256" key="1">
    <source>
        <dbReference type="SAM" id="Phobius"/>
    </source>
</evidence>
<sequence>MAEKKTAGAFDVRSIIGMLLSAYGVILTLMGLLGDAETDKTGGINANLWAGLALLVVGVGFLAWARIKPIVVPDDPEG</sequence>
<dbReference type="RefSeq" id="WP_343916968.1">
    <property type="nucleotide sequence ID" value="NZ_BAAAJT010000002.1"/>
</dbReference>
<feature type="transmembrane region" description="Helical" evidence="1">
    <location>
        <begin position="46"/>
        <end position="65"/>
    </location>
</feature>
<organism evidence="2 3">
    <name type="scientific">Nocardioides aestuarii</name>
    <dbReference type="NCBI Taxonomy" id="252231"/>
    <lineage>
        <taxon>Bacteria</taxon>
        <taxon>Bacillati</taxon>
        <taxon>Actinomycetota</taxon>
        <taxon>Actinomycetes</taxon>
        <taxon>Propionibacteriales</taxon>
        <taxon>Nocardioidaceae</taxon>
        <taxon>Nocardioides</taxon>
    </lineage>
</organism>
<dbReference type="EMBL" id="JBHUGD010000003">
    <property type="protein sequence ID" value="MFD1946633.1"/>
    <property type="molecule type" value="Genomic_DNA"/>
</dbReference>
<reference evidence="3" key="1">
    <citation type="journal article" date="2019" name="Int. J. Syst. Evol. Microbiol.">
        <title>The Global Catalogue of Microorganisms (GCM) 10K type strain sequencing project: providing services to taxonomists for standard genome sequencing and annotation.</title>
        <authorList>
            <consortium name="The Broad Institute Genomics Platform"/>
            <consortium name="The Broad Institute Genome Sequencing Center for Infectious Disease"/>
            <person name="Wu L."/>
            <person name="Ma J."/>
        </authorList>
    </citation>
    <scope>NUCLEOTIDE SEQUENCE [LARGE SCALE GENOMIC DNA]</scope>
    <source>
        <strain evidence="3">CGMCC 1.12477</strain>
    </source>
</reference>
<keyword evidence="1" id="KW-1133">Transmembrane helix</keyword>